<keyword evidence="3" id="KW-0597">Phosphoprotein</keyword>
<dbReference type="InterPro" id="IPR023214">
    <property type="entry name" value="HAD_sf"/>
</dbReference>
<reference evidence="14 15" key="1">
    <citation type="submission" date="2017-05" db="EMBL/GenBank/DDBJ databases">
        <authorList>
            <person name="Varghese N."/>
            <person name="Submissions S."/>
        </authorList>
    </citation>
    <scope>NUCLEOTIDE SEQUENCE [LARGE SCALE GENOMIC DNA]</scope>
    <source>
        <strain evidence="14 15">DSM 16304</strain>
    </source>
</reference>
<dbReference type="PRINTS" id="PR00120">
    <property type="entry name" value="HATPASE"/>
</dbReference>
<dbReference type="CDD" id="cd02076">
    <property type="entry name" value="P-type_ATPase_H"/>
    <property type="match status" value="1"/>
</dbReference>
<feature type="transmembrane region" description="Helical" evidence="12">
    <location>
        <begin position="771"/>
        <end position="790"/>
    </location>
</feature>
<dbReference type="SUPFAM" id="SSF81660">
    <property type="entry name" value="Metal cation-transporting ATPase, ATP-binding domain N"/>
    <property type="match status" value="1"/>
</dbReference>
<dbReference type="SFLD" id="SFLDS00003">
    <property type="entry name" value="Haloacid_Dehalogenase"/>
    <property type="match status" value="1"/>
</dbReference>
<evidence type="ECO:0000313" key="15">
    <source>
        <dbReference type="Proteomes" id="UP000317315"/>
    </source>
</evidence>
<dbReference type="SFLD" id="SFLDF00027">
    <property type="entry name" value="p-type_atpase"/>
    <property type="match status" value="1"/>
</dbReference>
<dbReference type="InterPro" id="IPR036412">
    <property type="entry name" value="HAD-like_sf"/>
</dbReference>
<feature type="domain" description="Cation-transporting P-type ATPase N-terminal" evidence="13">
    <location>
        <begin position="7"/>
        <end position="80"/>
    </location>
</feature>
<dbReference type="PANTHER" id="PTHR42861">
    <property type="entry name" value="CALCIUM-TRANSPORTING ATPASE"/>
    <property type="match status" value="1"/>
</dbReference>
<dbReference type="PRINTS" id="PR00119">
    <property type="entry name" value="CATATPASE"/>
</dbReference>
<comment type="similarity">
    <text evidence="2">Belongs to the cation transport ATPase (P-type) (TC 3.A.3) family. Type IIIA subfamily.</text>
</comment>
<feature type="transmembrane region" description="Helical" evidence="12">
    <location>
        <begin position="264"/>
        <end position="292"/>
    </location>
</feature>
<dbReference type="Proteomes" id="UP000317315">
    <property type="component" value="Unassembled WGS sequence"/>
</dbReference>
<evidence type="ECO:0000256" key="10">
    <source>
        <dbReference type="ARBA" id="ARBA00022989"/>
    </source>
</evidence>
<evidence type="ECO:0000256" key="5">
    <source>
        <dbReference type="ARBA" id="ARBA00022723"/>
    </source>
</evidence>
<dbReference type="InterPro" id="IPR006534">
    <property type="entry name" value="P-type_ATPase_IIIA"/>
</dbReference>
<feature type="transmembrane region" description="Helical" evidence="12">
    <location>
        <begin position="675"/>
        <end position="695"/>
    </location>
</feature>
<dbReference type="SUPFAM" id="SSF81653">
    <property type="entry name" value="Calcium ATPase, transduction domain A"/>
    <property type="match status" value="1"/>
</dbReference>
<evidence type="ECO:0000256" key="8">
    <source>
        <dbReference type="ARBA" id="ARBA00022842"/>
    </source>
</evidence>
<dbReference type="InterPro" id="IPR001757">
    <property type="entry name" value="P_typ_ATPase"/>
</dbReference>
<dbReference type="NCBIfam" id="TIGR01494">
    <property type="entry name" value="ATPase_P-type"/>
    <property type="match status" value="3"/>
</dbReference>
<evidence type="ECO:0000256" key="11">
    <source>
        <dbReference type="ARBA" id="ARBA00023136"/>
    </source>
</evidence>
<dbReference type="InterPro" id="IPR004014">
    <property type="entry name" value="ATPase_P-typ_cation-transptr_N"/>
</dbReference>
<evidence type="ECO:0000256" key="4">
    <source>
        <dbReference type="ARBA" id="ARBA00022692"/>
    </source>
</evidence>
<evidence type="ECO:0000256" key="1">
    <source>
        <dbReference type="ARBA" id="ARBA00004141"/>
    </source>
</evidence>
<comment type="subcellular location">
    <subcellularLocation>
        <location evidence="1">Membrane</location>
        <topology evidence="1">Multi-pass membrane protein</topology>
    </subcellularLocation>
</comment>
<dbReference type="NCBIfam" id="TIGR01647">
    <property type="entry name" value="ATPase-IIIA_H"/>
    <property type="match status" value="1"/>
</dbReference>
<feature type="transmembrane region" description="Helical" evidence="12">
    <location>
        <begin position="802"/>
        <end position="826"/>
    </location>
</feature>
<keyword evidence="5" id="KW-0479">Metal-binding</keyword>
<dbReference type="Pfam" id="PF00690">
    <property type="entry name" value="Cation_ATPase_N"/>
    <property type="match status" value="1"/>
</dbReference>
<dbReference type="OrthoDB" id="9779at2"/>
<dbReference type="PROSITE" id="PS00154">
    <property type="entry name" value="ATPASE_E1_E2"/>
    <property type="match status" value="1"/>
</dbReference>
<dbReference type="FunFam" id="3.40.1110.10:FF:000005">
    <property type="entry name" value="Plasma membrane ATPase"/>
    <property type="match status" value="1"/>
</dbReference>
<dbReference type="Gene3D" id="3.40.50.1000">
    <property type="entry name" value="HAD superfamily/HAD-like"/>
    <property type="match status" value="2"/>
</dbReference>
<evidence type="ECO:0000256" key="6">
    <source>
        <dbReference type="ARBA" id="ARBA00022741"/>
    </source>
</evidence>
<dbReference type="SFLD" id="SFLDG00002">
    <property type="entry name" value="C1.7:_P-type_atpase_like"/>
    <property type="match status" value="1"/>
</dbReference>
<feature type="transmembrane region" description="Helical" evidence="12">
    <location>
        <begin position="838"/>
        <end position="858"/>
    </location>
</feature>
<feature type="transmembrane region" description="Helical" evidence="12">
    <location>
        <begin position="743"/>
        <end position="765"/>
    </location>
</feature>
<dbReference type="InterPro" id="IPR018303">
    <property type="entry name" value="ATPase_P-typ_P_site"/>
</dbReference>
<keyword evidence="10 12" id="KW-1133">Transmembrane helix</keyword>
<dbReference type="InterPro" id="IPR023299">
    <property type="entry name" value="ATPase_P-typ_cyto_dom_N"/>
</dbReference>
<proteinExistence type="inferred from homology"/>
<keyword evidence="11 12" id="KW-0472">Membrane</keyword>
<feature type="transmembrane region" description="Helical" evidence="12">
    <location>
        <begin position="701"/>
        <end position="722"/>
    </location>
</feature>
<dbReference type="AlphaFoldDB" id="A0A521AZB2"/>
<dbReference type="SUPFAM" id="SSF81665">
    <property type="entry name" value="Calcium ATPase, transmembrane domain M"/>
    <property type="match status" value="1"/>
</dbReference>
<dbReference type="FunFam" id="2.70.150.10:FF:000042">
    <property type="entry name" value="Plasma membrane ATPase"/>
    <property type="match status" value="1"/>
</dbReference>
<keyword evidence="9" id="KW-1278">Translocase</keyword>
<dbReference type="Gene3D" id="2.70.150.10">
    <property type="entry name" value="Calcium-transporting ATPase, cytoplasmic transduction domain A"/>
    <property type="match status" value="1"/>
</dbReference>
<evidence type="ECO:0000256" key="9">
    <source>
        <dbReference type="ARBA" id="ARBA00022967"/>
    </source>
</evidence>
<keyword evidence="6" id="KW-0547">Nucleotide-binding</keyword>
<evidence type="ECO:0000259" key="13">
    <source>
        <dbReference type="SMART" id="SM00831"/>
    </source>
</evidence>
<dbReference type="GO" id="GO:0120029">
    <property type="term" value="P:proton export across plasma membrane"/>
    <property type="evidence" value="ECO:0007669"/>
    <property type="project" value="InterPro"/>
</dbReference>
<dbReference type="Gene3D" id="3.40.1110.10">
    <property type="entry name" value="Calcium-transporting ATPase, cytoplasmic domain N"/>
    <property type="match status" value="2"/>
</dbReference>
<accession>A0A521AZB2</accession>
<sequence>MALTIDDFKEKTVEETIRELKTDPHKGFSSEEVKKRLKEFGFNEIPEKEEPLWHRIFRRFWGPIPWMIEIAAVLSALVKKWEDFTIILILLFVNAFVDFWQEHKALSALKVLKEKLARKALVLRDGKWQEVDAREIVPGDIVKLKIGDIVPADMKLIGGGDYLLVDQSALTGESLPVTKKPGDVVYGNSIVKKGEMIGVVVATGLNTYFGRTVSLVAKAEREQRSHFQEMVIKVGNFLIIVAVIIVTILVIIELMRGTNKIELLRYALVLTVASIPVALPAVLTVTMAIGALDLARRQVIVSRLAAIEELAGVDVLCSDKTGTLTKNQMTVSTPYTVRDYKPEDLMFYAALASKEENRDPIEIPIFDWLKEKGIYEKVKECTQEKFIPFDPVRKRTEALVNCRGEKLYVTKGAPQVILSLSNPHEFDVKEAYKKVEEFAENGFRTLGVAVKKPDEKLFHFVGLIPLFDPPREDSKAAIEEAKKFGVEVKMVTGDNIAIAKYIARILGIGENIISARELREATNEEYAELAGIIAKAIMRVEGLSEEEAEKKAKEVVKLVEKELEHTKLKVGTVKRHESEIIKIIEEANGFAEVFPEDKYFIVDKLQKAGHIVGMTGDGVNDAPALRKADCGIAVSNATDAARAAADLVLLKPGLMVIIKAFEIARQIFGRMEAYTIYRIAETIRIIGFIALSIIFFHFYPITAIMIILLALLNDIPILAIAYDRVRISPKPVRWDMYEINVMATYLGLAGVVESFVAVFLLFKYFHLPIDLIQTVVFLKLAIKGHGTLYNTRIMDHLWKKPWPAPILWAATYWTRIIGTIIGVYGFGLMTPAGWGWALFMWGYAMVWLFINDSVKLWVWRMYKEKKFMFAPGHFKFLKKVFSA</sequence>
<evidence type="ECO:0000256" key="3">
    <source>
        <dbReference type="ARBA" id="ARBA00022553"/>
    </source>
</evidence>
<keyword evidence="8" id="KW-0460">Magnesium</keyword>
<keyword evidence="4 12" id="KW-0812">Transmembrane</keyword>
<dbReference type="InterPro" id="IPR059000">
    <property type="entry name" value="ATPase_P-type_domA"/>
</dbReference>
<protein>
    <submittedName>
        <fullName evidence="14">H+-transporting ATPase</fullName>
    </submittedName>
</protein>
<dbReference type="GO" id="GO:0008553">
    <property type="term" value="F:P-type proton-exporting transporter activity"/>
    <property type="evidence" value="ECO:0007669"/>
    <property type="project" value="InterPro"/>
</dbReference>
<dbReference type="GO" id="GO:0016020">
    <property type="term" value="C:membrane"/>
    <property type="evidence" value="ECO:0007669"/>
    <property type="project" value="UniProtKB-SubCell"/>
</dbReference>
<gene>
    <name evidence="14" type="ORF">SAMN06269117_10321</name>
</gene>
<dbReference type="Pfam" id="PF00122">
    <property type="entry name" value="E1-E2_ATPase"/>
    <property type="match status" value="1"/>
</dbReference>
<evidence type="ECO:0000256" key="2">
    <source>
        <dbReference type="ARBA" id="ARBA00008804"/>
    </source>
</evidence>
<dbReference type="EMBL" id="FXTM01000003">
    <property type="protein sequence ID" value="SMO39850.1"/>
    <property type="molecule type" value="Genomic_DNA"/>
</dbReference>
<dbReference type="SMART" id="SM00831">
    <property type="entry name" value="Cation_ATPase_N"/>
    <property type="match status" value="1"/>
</dbReference>
<organism evidence="14 15">
    <name type="scientific">Balnearium lithotrophicum</name>
    <dbReference type="NCBI Taxonomy" id="223788"/>
    <lineage>
        <taxon>Bacteria</taxon>
        <taxon>Pseudomonadati</taxon>
        <taxon>Aquificota</taxon>
        <taxon>Aquificia</taxon>
        <taxon>Desulfurobacteriales</taxon>
        <taxon>Desulfurobacteriaceae</taxon>
        <taxon>Balnearium</taxon>
    </lineage>
</organism>
<dbReference type="Gene3D" id="1.20.1110.10">
    <property type="entry name" value="Calcium-transporting ATPase, transmembrane domain"/>
    <property type="match status" value="2"/>
</dbReference>
<dbReference type="RefSeq" id="WP_142933869.1">
    <property type="nucleotide sequence ID" value="NZ_FXTM01000003.1"/>
</dbReference>
<dbReference type="InterPro" id="IPR044492">
    <property type="entry name" value="P_typ_ATPase_HD_dom"/>
</dbReference>
<dbReference type="GO" id="GO:0016887">
    <property type="term" value="F:ATP hydrolysis activity"/>
    <property type="evidence" value="ECO:0007669"/>
    <property type="project" value="InterPro"/>
</dbReference>
<dbReference type="Pfam" id="PF00702">
    <property type="entry name" value="Hydrolase"/>
    <property type="match status" value="1"/>
</dbReference>
<name>A0A521AZB2_9BACT</name>
<dbReference type="GO" id="GO:0046872">
    <property type="term" value="F:metal ion binding"/>
    <property type="evidence" value="ECO:0007669"/>
    <property type="project" value="UniProtKB-KW"/>
</dbReference>
<dbReference type="InterPro" id="IPR023298">
    <property type="entry name" value="ATPase_P-typ_TM_dom_sf"/>
</dbReference>
<evidence type="ECO:0000313" key="14">
    <source>
        <dbReference type="EMBL" id="SMO39850.1"/>
    </source>
</evidence>
<evidence type="ECO:0000256" key="12">
    <source>
        <dbReference type="SAM" id="Phobius"/>
    </source>
</evidence>
<dbReference type="SUPFAM" id="SSF56784">
    <property type="entry name" value="HAD-like"/>
    <property type="match status" value="1"/>
</dbReference>
<keyword evidence="7" id="KW-0067">ATP-binding</keyword>
<dbReference type="InterPro" id="IPR008250">
    <property type="entry name" value="ATPase_P-typ_transduc_dom_A_sf"/>
</dbReference>
<dbReference type="GO" id="GO:0005524">
    <property type="term" value="F:ATP binding"/>
    <property type="evidence" value="ECO:0007669"/>
    <property type="project" value="UniProtKB-KW"/>
</dbReference>
<evidence type="ECO:0000256" key="7">
    <source>
        <dbReference type="ARBA" id="ARBA00022840"/>
    </source>
</evidence>
<dbReference type="FunFam" id="3.40.50.1000:FF:000211">
    <property type="entry name" value="Plasma membrane ATPase"/>
    <property type="match status" value="1"/>
</dbReference>
<keyword evidence="15" id="KW-1185">Reference proteome</keyword>
<feature type="transmembrane region" description="Helical" evidence="12">
    <location>
        <begin position="230"/>
        <end position="252"/>
    </location>
</feature>